<dbReference type="Pfam" id="PF02566">
    <property type="entry name" value="OsmC"/>
    <property type="match status" value="1"/>
</dbReference>
<accession>A0A5M8QJX0</accession>
<gene>
    <name evidence="2" type="ORF">FQ330_03390</name>
</gene>
<dbReference type="GO" id="GO:0004601">
    <property type="term" value="F:peroxidase activity"/>
    <property type="evidence" value="ECO:0007669"/>
    <property type="project" value="InterPro"/>
</dbReference>
<reference evidence="2 3" key="1">
    <citation type="submission" date="2019-08" db="EMBL/GenBank/DDBJ databases">
        <title>Agrococcus lahaulensis sp. nov., isolated from a cold desert of the Indian Himalayas.</title>
        <authorList>
            <person name="Qu J.H."/>
        </authorList>
    </citation>
    <scope>NUCLEOTIDE SEQUENCE [LARGE SCALE GENOMIC DNA]</scope>
    <source>
        <strain evidence="2 3">NS18</strain>
    </source>
</reference>
<evidence type="ECO:0000313" key="3">
    <source>
        <dbReference type="Proteomes" id="UP000323221"/>
    </source>
</evidence>
<proteinExistence type="predicted"/>
<dbReference type="InterPro" id="IPR036102">
    <property type="entry name" value="OsmC/Ohrsf"/>
</dbReference>
<dbReference type="InterPro" id="IPR015946">
    <property type="entry name" value="KH_dom-like_a/b"/>
</dbReference>
<sequence>MAITSNASTSWSGALSSGSGTTTLGTGSTFDVTWKARAEEGGATTPEEFIAAAHASCYAMAFSHALDEAGHAPESLQTSAKVSFEPGKGITTSVLSVTGVVPGIDQEEFARIAEEAKSSCPVSQALAGVEIQLESATLQS</sequence>
<dbReference type="PANTHER" id="PTHR42830:SF1">
    <property type="entry name" value="OSMOTICALLY INDUCIBLE FAMILY PROTEIN"/>
    <property type="match status" value="1"/>
</dbReference>
<dbReference type="GO" id="GO:0006979">
    <property type="term" value="P:response to oxidative stress"/>
    <property type="evidence" value="ECO:0007669"/>
    <property type="project" value="InterPro"/>
</dbReference>
<dbReference type="InterPro" id="IPR052707">
    <property type="entry name" value="OsmC_Ohr_Peroxiredoxin"/>
</dbReference>
<feature type="region of interest" description="Disordered" evidence="1">
    <location>
        <begin position="1"/>
        <end position="21"/>
    </location>
</feature>
<dbReference type="AlphaFoldDB" id="A0A5M8QJX0"/>
<evidence type="ECO:0000256" key="1">
    <source>
        <dbReference type="SAM" id="MobiDB-lite"/>
    </source>
</evidence>
<organism evidence="2 3">
    <name type="scientific">Agrococcus sediminis</name>
    <dbReference type="NCBI Taxonomy" id="2599924"/>
    <lineage>
        <taxon>Bacteria</taxon>
        <taxon>Bacillati</taxon>
        <taxon>Actinomycetota</taxon>
        <taxon>Actinomycetes</taxon>
        <taxon>Micrococcales</taxon>
        <taxon>Microbacteriaceae</taxon>
        <taxon>Agrococcus</taxon>
    </lineage>
</organism>
<dbReference type="SUPFAM" id="SSF82784">
    <property type="entry name" value="OsmC-like"/>
    <property type="match status" value="1"/>
</dbReference>
<protein>
    <submittedName>
        <fullName evidence="2">OsmC family peroxiredoxin</fullName>
    </submittedName>
</protein>
<dbReference type="EMBL" id="VOIR01000011">
    <property type="protein sequence ID" value="KAA6436457.1"/>
    <property type="molecule type" value="Genomic_DNA"/>
</dbReference>
<dbReference type="Proteomes" id="UP000323221">
    <property type="component" value="Unassembled WGS sequence"/>
</dbReference>
<evidence type="ECO:0000313" key="2">
    <source>
        <dbReference type="EMBL" id="KAA6436457.1"/>
    </source>
</evidence>
<dbReference type="NCBIfam" id="TIGR03562">
    <property type="entry name" value="osmo_induc_OsmC"/>
    <property type="match status" value="1"/>
</dbReference>
<dbReference type="PANTHER" id="PTHR42830">
    <property type="entry name" value="OSMOTICALLY INDUCIBLE FAMILY PROTEIN"/>
    <property type="match status" value="1"/>
</dbReference>
<comment type="caution">
    <text evidence="2">The sequence shown here is derived from an EMBL/GenBank/DDBJ whole genome shotgun (WGS) entry which is preliminary data.</text>
</comment>
<name>A0A5M8QJX0_9MICO</name>
<keyword evidence="3" id="KW-1185">Reference proteome</keyword>
<dbReference type="InterPro" id="IPR019904">
    <property type="entry name" value="Peroxiredoxin_OsmC"/>
</dbReference>
<dbReference type="OrthoDB" id="9807532at2"/>
<dbReference type="Gene3D" id="3.30.300.20">
    <property type="match status" value="1"/>
</dbReference>
<feature type="compositionally biased region" description="Low complexity" evidence="1">
    <location>
        <begin position="7"/>
        <end position="21"/>
    </location>
</feature>
<dbReference type="RefSeq" id="WP_146355233.1">
    <property type="nucleotide sequence ID" value="NZ_VOIR01000011.1"/>
</dbReference>
<dbReference type="InterPro" id="IPR003718">
    <property type="entry name" value="OsmC/Ohr_fam"/>
</dbReference>